<dbReference type="PANTHER" id="PTHR48223:SF1">
    <property type="entry name" value="ABC TRANSMEMBRANE TYPE-1 DOMAIN-CONTAINING PROTEIN"/>
    <property type="match status" value="1"/>
</dbReference>
<dbReference type="OrthoDB" id="748739at2759"/>
<evidence type="ECO:0000313" key="3">
    <source>
        <dbReference type="Proteomes" id="UP000824120"/>
    </source>
</evidence>
<comment type="caution">
    <text evidence="2">The sequence shown here is derived from an EMBL/GenBank/DDBJ whole genome shotgun (WGS) entry which is preliminary data.</text>
</comment>
<evidence type="ECO:0000256" key="1">
    <source>
        <dbReference type="SAM" id="Phobius"/>
    </source>
</evidence>
<keyword evidence="3" id="KW-1185">Reference proteome</keyword>
<accession>A0A9J6A0N2</accession>
<sequence>MALATHQLQSCSAFNNDITKKEAIKFKELVMMDQSSLLIEQLYEDSFLIKYKVLLIKAKGQLGRIQEVFIGARQIRSCQAICQVFCQAIGGLKKIRGAPFILKPKGKSLKISAFKSNSQNESGGRVSGSKSLKSSVKLSYVPHESEETSVESPRAQNVPISYSAEADETTNYFAKNIFKSWLTLLRTPSPNQVTNQTVEEPYTMETSETQKMVQEKERVHVLKAVWCFFLSLDATIKIPVLTFVPLYLAVTLVYGAEVSKELTPLWILGPLIVALYVKMLRGICALYVFSFKQTVNVVKNLPTYSLLAYDYIVRGKLKEDIRMRLLQPFIDIKNLDYKEAAKRKAKDIEVYLVEKYLDFVESIWPYYCRTIRFLKRANLI</sequence>
<proteinExistence type="predicted"/>
<name>A0A9J6A0N2_SOLCO</name>
<dbReference type="EMBL" id="JACXVP010000003">
    <property type="protein sequence ID" value="KAG5618133.1"/>
    <property type="molecule type" value="Genomic_DNA"/>
</dbReference>
<evidence type="ECO:0000313" key="2">
    <source>
        <dbReference type="EMBL" id="KAG5618133.1"/>
    </source>
</evidence>
<dbReference type="AlphaFoldDB" id="A0A9J6A0N2"/>
<feature type="transmembrane region" description="Helical" evidence="1">
    <location>
        <begin position="266"/>
        <end position="289"/>
    </location>
</feature>
<dbReference type="PANTHER" id="PTHR48223">
    <property type="entry name" value="DEFECTIVE 2759, PUTATIVE ISOFORM 1-RELATED"/>
    <property type="match status" value="1"/>
</dbReference>
<dbReference type="Proteomes" id="UP000824120">
    <property type="component" value="Chromosome 3"/>
</dbReference>
<keyword evidence="1" id="KW-0472">Membrane</keyword>
<protein>
    <recommendedName>
        <fullName evidence="4">EMB2759</fullName>
    </recommendedName>
</protein>
<gene>
    <name evidence="2" type="ORF">H5410_017957</name>
</gene>
<organism evidence="2 3">
    <name type="scientific">Solanum commersonii</name>
    <name type="common">Commerson's wild potato</name>
    <name type="synonym">Commerson's nightshade</name>
    <dbReference type="NCBI Taxonomy" id="4109"/>
    <lineage>
        <taxon>Eukaryota</taxon>
        <taxon>Viridiplantae</taxon>
        <taxon>Streptophyta</taxon>
        <taxon>Embryophyta</taxon>
        <taxon>Tracheophyta</taxon>
        <taxon>Spermatophyta</taxon>
        <taxon>Magnoliopsida</taxon>
        <taxon>eudicotyledons</taxon>
        <taxon>Gunneridae</taxon>
        <taxon>Pentapetalae</taxon>
        <taxon>asterids</taxon>
        <taxon>lamiids</taxon>
        <taxon>Solanales</taxon>
        <taxon>Solanaceae</taxon>
        <taxon>Solanoideae</taxon>
        <taxon>Solaneae</taxon>
        <taxon>Solanum</taxon>
    </lineage>
</organism>
<evidence type="ECO:0008006" key="4">
    <source>
        <dbReference type="Google" id="ProtNLM"/>
    </source>
</evidence>
<feature type="transmembrane region" description="Helical" evidence="1">
    <location>
        <begin position="221"/>
        <end position="254"/>
    </location>
</feature>
<keyword evidence="1" id="KW-1133">Transmembrane helix</keyword>
<keyword evidence="1" id="KW-0812">Transmembrane</keyword>
<reference evidence="2 3" key="1">
    <citation type="submission" date="2020-09" db="EMBL/GenBank/DDBJ databases">
        <title>De no assembly of potato wild relative species, Solanum commersonii.</title>
        <authorList>
            <person name="Cho K."/>
        </authorList>
    </citation>
    <scope>NUCLEOTIDE SEQUENCE [LARGE SCALE GENOMIC DNA]</scope>
    <source>
        <strain evidence="2">LZ3.2</strain>
        <tissue evidence="2">Leaf</tissue>
    </source>
</reference>